<dbReference type="Proteomes" id="UP000053660">
    <property type="component" value="Unassembled WGS sequence"/>
</dbReference>
<keyword evidence="2" id="KW-1185">Reference proteome</keyword>
<evidence type="ECO:0000313" key="2">
    <source>
        <dbReference type="Proteomes" id="UP000053660"/>
    </source>
</evidence>
<name>A0A0B1T9V1_OESDE</name>
<gene>
    <name evidence="1" type="ORF">OESDEN_07163</name>
</gene>
<organism evidence="1 2">
    <name type="scientific">Oesophagostomum dentatum</name>
    <name type="common">Nodular worm</name>
    <dbReference type="NCBI Taxonomy" id="61180"/>
    <lineage>
        <taxon>Eukaryota</taxon>
        <taxon>Metazoa</taxon>
        <taxon>Ecdysozoa</taxon>
        <taxon>Nematoda</taxon>
        <taxon>Chromadorea</taxon>
        <taxon>Rhabditida</taxon>
        <taxon>Rhabditina</taxon>
        <taxon>Rhabditomorpha</taxon>
        <taxon>Strongyloidea</taxon>
        <taxon>Strongylidae</taxon>
        <taxon>Oesophagostomum</taxon>
    </lineage>
</organism>
<evidence type="ECO:0000313" key="1">
    <source>
        <dbReference type="EMBL" id="KHJ92936.1"/>
    </source>
</evidence>
<dbReference type="OrthoDB" id="10325841at2759"/>
<dbReference type="EMBL" id="KN551042">
    <property type="protein sequence ID" value="KHJ92936.1"/>
    <property type="molecule type" value="Genomic_DNA"/>
</dbReference>
<protein>
    <submittedName>
        <fullName evidence="1">Uncharacterized protein</fullName>
    </submittedName>
</protein>
<accession>A0A0B1T9V1</accession>
<sequence>MWSNAERVAVKSLVQSRVLSTSSLARCYDPKIIRVEGFNPIAENAGSAKDASSAFAAASMFVKQKGSQGGRCTGSEVQKNDIRENWQFSMQKEWNKPKHL</sequence>
<dbReference type="AlphaFoldDB" id="A0A0B1T9V1"/>
<reference evidence="1 2" key="1">
    <citation type="submission" date="2014-03" db="EMBL/GenBank/DDBJ databases">
        <title>Draft genome of the hookworm Oesophagostomum dentatum.</title>
        <authorList>
            <person name="Mitreva M."/>
        </authorList>
    </citation>
    <scope>NUCLEOTIDE SEQUENCE [LARGE SCALE GENOMIC DNA]</scope>
    <source>
        <strain evidence="1 2">OD-Hann</strain>
    </source>
</reference>
<proteinExistence type="predicted"/>